<dbReference type="PRINTS" id="PR00081">
    <property type="entry name" value="GDHRDH"/>
</dbReference>
<dbReference type="PANTHER" id="PTHR42879">
    <property type="entry name" value="3-OXOACYL-(ACYL-CARRIER-PROTEIN) REDUCTASE"/>
    <property type="match status" value="1"/>
</dbReference>
<dbReference type="EMBL" id="VSDO01000006">
    <property type="protein sequence ID" value="TYA10140.1"/>
    <property type="molecule type" value="Genomic_DNA"/>
</dbReference>
<reference evidence="3 4" key="1">
    <citation type="submission" date="2019-08" db="EMBL/GenBank/DDBJ databases">
        <title>Genome sequencing of Paenibacillus faecis DSM 23593(T).</title>
        <authorList>
            <person name="Kook J.-K."/>
            <person name="Park S.-N."/>
            <person name="Lim Y.K."/>
        </authorList>
    </citation>
    <scope>NUCLEOTIDE SEQUENCE [LARGE SCALE GENOMIC DNA]</scope>
    <source>
        <strain evidence="3 4">DSM 23593</strain>
    </source>
</reference>
<dbReference type="PRINTS" id="PR00080">
    <property type="entry name" value="SDRFAMILY"/>
</dbReference>
<proteinExistence type="inferred from homology"/>
<comment type="caution">
    <text evidence="3">The sequence shown here is derived from an EMBL/GenBank/DDBJ whole genome shotgun (WGS) entry which is preliminary data.</text>
</comment>
<dbReference type="Proteomes" id="UP000325218">
    <property type="component" value="Unassembled WGS sequence"/>
</dbReference>
<organism evidence="3 4">
    <name type="scientific">Paenibacillus faecis</name>
    <dbReference type="NCBI Taxonomy" id="862114"/>
    <lineage>
        <taxon>Bacteria</taxon>
        <taxon>Bacillati</taxon>
        <taxon>Bacillota</taxon>
        <taxon>Bacilli</taxon>
        <taxon>Bacillales</taxon>
        <taxon>Paenibacillaceae</taxon>
        <taxon>Paenibacillus</taxon>
    </lineage>
</organism>
<comment type="similarity">
    <text evidence="1 2">Belongs to the short-chain dehydrogenases/reductases (SDR) family.</text>
</comment>
<dbReference type="InterPro" id="IPR050259">
    <property type="entry name" value="SDR"/>
</dbReference>
<dbReference type="Pfam" id="PF00106">
    <property type="entry name" value="adh_short"/>
    <property type="match status" value="1"/>
</dbReference>
<dbReference type="InterPro" id="IPR036291">
    <property type="entry name" value="NAD(P)-bd_dom_sf"/>
</dbReference>
<evidence type="ECO:0000256" key="1">
    <source>
        <dbReference type="ARBA" id="ARBA00006484"/>
    </source>
</evidence>
<evidence type="ECO:0000313" key="4">
    <source>
        <dbReference type="Proteomes" id="UP000325218"/>
    </source>
</evidence>
<dbReference type="SUPFAM" id="SSF51735">
    <property type="entry name" value="NAD(P)-binding Rossmann-fold domains"/>
    <property type="match status" value="1"/>
</dbReference>
<evidence type="ECO:0000256" key="2">
    <source>
        <dbReference type="RuleBase" id="RU000363"/>
    </source>
</evidence>
<gene>
    <name evidence="3" type="ORF">FRY98_26480</name>
</gene>
<dbReference type="Gene3D" id="3.40.50.720">
    <property type="entry name" value="NAD(P)-binding Rossmann-like Domain"/>
    <property type="match status" value="1"/>
</dbReference>
<sequence>MDMGLYGKTALVTGSTKGIGKAIAIELAKEGVHLLINGRDHEEVERTVREIKSAYPATSPQNAAADLTDRGQREALFQKYPHVDILVNNIGIYKIMQYGDIDDEVWNNYFRTNFLTADGLSRFYLPAMLKKNEGRIIFIASEEAVMPSGLMPQYGVTKSMLLSLAKSLSKLTKGTEVTVNTLMPGPTLSEKVLQIIEGAYPEEELSFSEKEKRFMAANLPQSELQRFIKPMEIGRLAVFLCSPYSSAFKGSPIRMDGGWCRPFFKCVRREECRFRLGFEMFL</sequence>
<dbReference type="CDD" id="cd05233">
    <property type="entry name" value="SDR_c"/>
    <property type="match status" value="1"/>
</dbReference>
<dbReference type="OrthoDB" id="9804774at2"/>
<protein>
    <submittedName>
        <fullName evidence="3">SDR family oxidoreductase</fullName>
    </submittedName>
</protein>
<dbReference type="InterPro" id="IPR002347">
    <property type="entry name" value="SDR_fam"/>
</dbReference>
<dbReference type="AlphaFoldDB" id="A0A5D0CKS8"/>
<evidence type="ECO:0000313" key="3">
    <source>
        <dbReference type="EMBL" id="TYA10140.1"/>
    </source>
</evidence>
<accession>A0A5D0CKS8</accession>
<keyword evidence="4" id="KW-1185">Reference proteome</keyword>
<name>A0A5D0CKS8_9BACL</name>